<dbReference type="AlphaFoldDB" id="A0A2Z7APU2"/>
<evidence type="ECO:0000313" key="1">
    <source>
        <dbReference type="EMBL" id="KZV22870.1"/>
    </source>
</evidence>
<accession>A0A2Z7APU2</accession>
<dbReference type="EMBL" id="KV014021">
    <property type="protein sequence ID" value="KZV22870.1"/>
    <property type="molecule type" value="Genomic_DNA"/>
</dbReference>
<evidence type="ECO:0000313" key="2">
    <source>
        <dbReference type="Proteomes" id="UP000250235"/>
    </source>
</evidence>
<protein>
    <submittedName>
        <fullName evidence="1">Uncharacterized protein</fullName>
    </submittedName>
</protein>
<keyword evidence="2" id="KW-1185">Reference proteome</keyword>
<name>A0A2Z7APU2_9LAMI</name>
<reference evidence="1 2" key="1">
    <citation type="journal article" date="2015" name="Proc. Natl. Acad. Sci. U.S.A.">
        <title>The resurrection genome of Boea hygrometrica: A blueprint for survival of dehydration.</title>
        <authorList>
            <person name="Xiao L."/>
            <person name="Yang G."/>
            <person name="Zhang L."/>
            <person name="Yang X."/>
            <person name="Zhao S."/>
            <person name="Ji Z."/>
            <person name="Zhou Q."/>
            <person name="Hu M."/>
            <person name="Wang Y."/>
            <person name="Chen M."/>
            <person name="Xu Y."/>
            <person name="Jin H."/>
            <person name="Xiao X."/>
            <person name="Hu G."/>
            <person name="Bao F."/>
            <person name="Hu Y."/>
            <person name="Wan P."/>
            <person name="Li L."/>
            <person name="Deng X."/>
            <person name="Kuang T."/>
            <person name="Xiang C."/>
            <person name="Zhu J.K."/>
            <person name="Oliver M.J."/>
            <person name="He Y."/>
        </authorList>
    </citation>
    <scope>NUCLEOTIDE SEQUENCE [LARGE SCALE GENOMIC DNA]</scope>
    <source>
        <strain evidence="2">cv. XS01</strain>
    </source>
</reference>
<proteinExistence type="predicted"/>
<sequence>MIPFISTVDESINSRYSRRRRIASWSWSWNNEEDQLERFVDDISSDVIIQQKLQCSADEDSADEKRCARYGISCDDISLDVITISSWLSADGAKRKRRCDVTQESAGSLHPDARGSDVVEEIFSRSYSAISRCYLKIAIAKRCRLYKLIRQRFALALKIQQEDFALIFQQSKLQKIQSQRKDFQTQYLMIQTQEDKSIIVKEDSGEEFY</sequence>
<dbReference type="Proteomes" id="UP000250235">
    <property type="component" value="Unassembled WGS sequence"/>
</dbReference>
<organism evidence="1 2">
    <name type="scientific">Dorcoceras hygrometricum</name>
    <dbReference type="NCBI Taxonomy" id="472368"/>
    <lineage>
        <taxon>Eukaryota</taxon>
        <taxon>Viridiplantae</taxon>
        <taxon>Streptophyta</taxon>
        <taxon>Embryophyta</taxon>
        <taxon>Tracheophyta</taxon>
        <taxon>Spermatophyta</taxon>
        <taxon>Magnoliopsida</taxon>
        <taxon>eudicotyledons</taxon>
        <taxon>Gunneridae</taxon>
        <taxon>Pentapetalae</taxon>
        <taxon>asterids</taxon>
        <taxon>lamiids</taxon>
        <taxon>Lamiales</taxon>
        <taxon>Gesneriaceae</taxon>
        <taxon>Didymocarpoideae</taxon>
        <taxon>Trichosporeae</taxon>
        <taxon>Loxocarpinae</taxon>
        <taxon>Dorcoceras</taxon>
    </lineage>
</organism>
<gene>
    <name evidence="1" type="ORF">F511_18504</name>
</gene>